<keyword evidence="2" id="KW-0560">Oxidoreductase</keyword>
<evidence type="ECO:0000259" key="1">
    <source>
        <dbReference type="Pfam" id="PF01494"/>
    </source>
</evidence>
<dbReference type="InterPro" id="IPR036188">
    <property type="entry name" value="FAD/NAD-bd_sf"/>
</dbReference>
<sequence length="372" mass="42057">MNYYDLIIIGGGLAGLTAAIHLKQAGFNILLVEKNEYPNHKVCGEYVSNEVKPYLKSLGIPLDKIPYADINTLELSTHHGDSITTKLPLGGFGISRYALDQQLYETAQKEGVVFVFDLATSINFIENQFTVKTSKNHEFQSKWVIGAHGKRSIIDKSLDRDFVNRKSAWLGVKCHYELDNFPNDVVALHNFNGGYGGLSKTENGLVNFCYLATYDSFKKYKDVHEFNSQVVSRNPHLERFLQHAKPVFKKPISIAQISFDKKAPVENHIIMCGDSAGLIHPLCGNGMAMAIHSAKIAADCFIAYHTKSRHLLEQRYSKAWKKEFTSRLWMGRQLQHVLMNEARSKIALKTLTKSKKLLQFMIKRTHGKPILV</sequence>
<dbReference type="PRINTS" id="PR00420">
    <property type="entry name" value="RNGMNOXGNASE"/>
</dbReference>
<evidence type="ECO:0000313" key="3">
    <source>
        <dbReference type="Proteomes" id="UP001250662"/>
    </source>
</evidence>
<dbReference type="PANTHER" id="PTHR42685">
    <property type="entry name" value="GERANYLGERANYL DIPHOSPHATE REDUCTASE"/>
    <property type="match status" value="1"/>
</dbReference>
<gene>
    <name evidence="2" type="ORF">RM520_08150</name>
</gene>
<dbReference type="InterPro" id="IPR002938">
    <property type="entry name" value="FAD-bd"/>
</dbReference>
<organism evidence="2 3">
    <name type="scientific">Croceitalea vernalis</name>
    <dbReference type="NCBI Taxonomy" id="3075599"/>
    <lineage>
        <taxon>Bacteria</taxon>
        <taxon>Pseudomonadati</taxon>
        <taxon>Bacteroidota</taxon>
        <taxon>Flavobacteriia</taxon>
        <taxon>Flavobacteriales</taxon>
        <taxon>Flavobacteriaceae</taxon>
        <taxon>Croceitalea</taxon>
    </lineage>
</organism>
<comment type="caution">
    <text evidence="2">The sequence shown here is derived from an EMBL/GenBank/DDBJ whole genome shotgun (WGS) entry which is preliminary data.</text>
</comment>
<keyword evidence="3" id="KW-1185">Reference proteome</keyword>
<feature type="domain" description="FAD-binding" evidence="1">
    <location>
        <begin position="4"/>
        <end position="303"/>
    </location>
</feature>
<evidence type="ECO:0000313" key="2">
    <source>
        <dbReference type="EMBL" id="MDT0621594.1"/>
    </source>
</evidence>
<dbReference type="Pfam" id="PF01494">
    <property type="entry name" value="FAD_binding_3"/>
    <property type="match status" value="1"/>
</dbReference>
<dbReference type="EMBL" id="JAVRHU010000002">
    <property type="protein sequence ID" value="MDT0621594.1"/>
    <property type="molecule type" value="Genomic_DNA"/>
</dbReference>
<dbReference type="GO" id="GO:0016491">
    <property type="term" value="F:oxidoreductase activity"/>
    <property type="evidence" value="ECO:0007669"/>
    <property type="project" value="UniProtKB-KW"/>
</dbReference>
<dbReference type="PANTHER" id="PTHR42685:SF22">
    <property type="entry name" value="CONDITIONED MEDIUM FACTOR RECEPTOR 1"/>
    <property type="match status" value="1"/>
</dbReference>
<dbReference type="SUPFAM" id="SSF51905">
    <property type="entry name" value="FAD/NAD(P)-binding domain"/>
    <property type="match status" value="1"/>
</dbReference>
<accession>A0ABU3BHH8</accession>
<dbReference type="InterPro" id="IPR050407">
    <property type="entry name" value="Geranylgeranyl_reductase"/>
</dbReference>
<name>A0ABU3BHH8_9FLAO</name>
<dbReference type="EC" id="1.-.-.-" evidence="2"/>
<dbReference type="RefSeq" id="WP_311387647.1">
    <property type="nucleotide sequence ID" value="NZ_JAVRHU010000002.1"/>
</dbReference>
<dbReference type="Gene3D" id="3.50.50.60">
    <property type="entry name" value="FAD/NAD(P)-binding domain"/>
    <property type="match status" value="1"/>
</dbReference>
<reference evidence="2 3" key="1">
    <citation type="submission" date="2023-09" db="EMBL/GenBank/DDBJ databases">
        <authorList>
            <person name="Rey-Velasco X."/>
        </authorList>
    </citation>
    <scope>NUCLEOTIDE SEQUENCE [LARGE SCALE GENOMIC DNA]</scope>
    <source>
        <strain evidence="2 3">P007</strain>
    </source>
</reference>
<proteinExistence type="predicted"/>
<protein>
    <submittedName>
        <fullName evidence="2">NAD(P)/FAD-dependent oxidoreductase</fullName>
        <ecNumber evidence="2">1.-.-.-</ecNumber>
    </submittedName>
</protein>
<dbReference type="Proteomes" id="UP001250662">
    <property type="component" value="Unassembled WGS sequence"/>
</dbReference>